<feature type="transmembrane region" description="Helical" evidence="6">
    <location>
        <begin position="42"/>
        <end position="63"/>
    </location>
</feature>
<organism evidence="7 8">
    <name type="scientific">Mycolicibacterium fluoranthenivorans</name>
    <dbReference type="NCBI Taxonomy" id="258505"/>
    <lineage>
        <taxon>Bacteria</taxon>
        <taxon>Bacillati</taxon>
        <taxon>Actinomycetota</taxon>
        <taxon>Actinomycetes</taxon>
        <taxon>Mycobacteriales</taxon>
        <taxon>Mycobacteriaceae</taxon>
        <taxon>Mycolicibacterium</taxon>
    </lineage>
</organism>
<keyword evidence="3 6" id="KW-0812">Transmembrane</keyword>
<dbReference type="Proteomes" id="UP000515498">
    <property type="component" value="Chromosome"/>
</dbReference>
<feature type="transmembrane region" description="Helical" evidence="6">
    <location>
        <begin position="386"/>
        <end position="406"/>
    </location>
</feature>
<sequence>MLQDTQARVRPGWYLLGPAFVASIAYVDPGNVAANVSAGAQFGYLLVWVILVANIMAGLVQYLSAKLGLVTGRSLPEAIADNTRTPTRIAFWLQAETVAMATDLAEVVGGAIALHLLFDLPLLVGGIITGLVSMLLLAVQNRRGQQVFERVITGLLLVIAIGFLTSLFVEPPAPADIASGLIPRFDGPESVLLAAAMLGATVMPHAVYLHSGLARDRHGQPDAGPARRRLLRITRVDVGIAMLIAGAVNLAMLLVAATNLQGMENTDSIEGAHAAVADTLGPVVALFFAIGLLASGLASTSVGAYAGAMIMSGLLRRTYPLLLRRLVTLIPALVILGIGVDPSRALVISQVVLSFGIPFALIPLVRLTSNRTLMGPDVNHRITTGLGWLVAAVITVLNIVLIYLTVRG</sequence>
<accession>A0A7G8PDP9</accession>
<keyword evidence="6" id="KW-0406">Ion transport</keyword>
<dbReference type="KEGG" id="mflu:HZU40_30705"/>
<feature type="transmembrane region" description="Helical" evidence="6">
    <location>
        <begin position="322"/>
        <end position="340"/>
    </location>
</feature>
<feature type="transmembrane region" description="Helical" evidence="6">
    <location>
        <begin position="190"/>
        <end position="209"/>
    </location>
</feature>
<dbReference type="GO" id="GO:0015293">
    <property type="term" value="F:symporter activity"/>
    <property type="evidence" value="ECO:0007669"/>
    <property type="project" value="UniProtKB-UniRule"/>
</dbReference>
<evidence type="ECO:0000256" key="3">
    <source>
        <dbReference type="ARBA" id="ARBA00022692"/>
    </source>
</evidence>
<feature type="transmembrane region" description="Helical" evidence="6">
    <location>
        <begin position="151"/>
        <end position="170"/>
    </location>
</feature>
<dbReference type="AlphaFoldDB" id="A0A7G8PDP9"/>
<comment type="function">
    <text evidence="6">H(+)-stimulated, divalent metal cation uptake system.</text>
</comment>
<keyword evidence="5 6" id="KW-0472">Membrane</keyword>
<dbReference type="Pfam" id="PF01566">
    <property type="entry name" value="Nramp"/>
    <property type="match status" value="1"/>
</dbReference>
<keyword evidence="6" id="KW-0769">Symport</keyword>
<comment type="similarity">
    <text evidence="6">Belongs to the NRAMP family.</text>
</comment>
<evidence type="ECO:0000313" key="8">
    <source>
        <dbReference type="Proteomes" id="UP000515498"/>
    </source>
</evidence>
<dbReference type="PRINTS" id="PR00447">
    <property type="entry name" value="NATRESASSCMP"/>
</dbReference>
<dbReference type="PANTHER" id="PTHR11706:SF33">
    <property type="entry name" value="NATURAL RESISTANCE-ASSOCIATED MACROPHAGE PROTEIN 2"/>
    <property type="match status" value="1"/>
</dbReference>
<dbReference type="NCBIfam" id="NF001923">
    <property type="entry name" value="PRK00701.1"/>
    <property type="match status" value="1"/>
</dbReference>
<dbReference type="GO" id="GO:0046872">
    <property type="term" value="F:metal ion binding"/>
    <property type="evidence" value="ECO:0007669"/>
    <property type="project" value="UniProtKB-UniRule"/>
</dbReference>
<dbReference type="GO" id="GO:0015086">
    <property type="term" value="F:cadmium ion transmembrane transporter activity"/>
    <property type="evidence" value="ECO:0007669"/>
    <property type="project" value="TreeGrafter"/>
</dbReference>
<protein>
    <recommendedName>
        <fullName evidence="6">Divalent metal cation transporter MntH</fullName>
    </recommendedName>
</protein>
<comment type="subcellular location">
    <subcellularLocation>
        <location evidence="6">Cell membrane</location>
        <topology evidence="6">Multi-pass membrane protein</topology>
    </subcellularLocation>
    <subcellularLocation>
        <location evidence="1">Membrane</location>
        <topology evidence="1">Multi-pass membrane protein</topology>
    </subcellularLocation>
</comment>
<dbReference type="RefSeq" id="WP_187096872.1">
    <property type="nucleotide sequence ID" value="NZ_CP059894.1"/>
</dbReference>
<name>A0A7G8PDP9_9MYCO</name>
<evidence type="ECO:0000256" key="2">
    <source>
        <dbReference type="ARBA" id="ARBA00022448"/>
    </source>
</evidence>
<feature type="transmembrane region" description="Helical" evidence="6">
    <location>
        <begin position="280"/>
        <end position="310"/>
    </location>
</feature>
<dbReference type="GO" id="GO:0005886">
    <property type="term" value="C:plasma membrane"/>
    <property type="evidence" value="ECO:0007669"/>
    <property type="project" value="UniProtKB-SubCell"/>
</dbReference>
<dbReference type="InterPro" id="IPR001046">
    <property type="entry name" value="NRAMP_fam"/>
</dbReference>
<dbReference type="NCBIfam" id="NF037982">
    <property type="entry name" value="Nramp_1"/>
    <property type="match status" value="1"/>
</dbReference>
<feature type="transmembrane region" description="Helical" evidence="6">
    <location>
        <begin position="120"/>
        <end position="139"/>
    </location>
</feature>
<evidence type="ECO:0000313" key="7">
    <source>
        <dbReference type="EMBL" id="QNJ92465.1"/>
    </source>
</evidence>
<evidence type="ECO:0000256" key="1">
    <source>
        <dbReference type="ARBA" id="ARBA00004141"/>
    </source>
</evidence>
<feature type="transmembrane region" description="Helical" evidence="6">
    <location>
        <begin position="346"/>
        <end position="365"/>
    </location>
</feature>
<dbReference type="NCBIfam" id="TIGR01197">
    <property type="entry name" value="nramp"/>
    <property type="match status" value="1"/>
</dbReference>
<dbReference type="HAMAP" id="MF_00221">
    <property type="entry name" value="NRAMP"/>
    <property type="match status" value="1"/>
</dbReference>
<keyword evidence="2 6" id="KW-0813">Transport</keyword>
<feature type="transmembrane region" description="Helical" evidence="6">
    <location>
        <begin position="238"/>
        <end position="260"/>
    </location>
</feature>
<evidence type="ECO:0000256" key="6">
    <source>
        <dbReference type="HAMAP-Rule" id="MF_00221"/>
    </source>
</evidence>
<proteinExistence type="inferred from homology"/>
<dbReference type="GO" id="GO:0005384">
    <property type="term" value="F:manganese ion transmembrane transporter activity"/>
    <property type="evidence" value="ECO:0007669"/>
    <property type="project" value="TreeGrafter"/>
</dbReference>
<dbReference type="EMBL" id="CP059894">
    <property type="protein sequence ID" value="QNJ92465.1"/>
    <property type="molecule type" value="Genomic_DNA"/>
</dbReference>
<keyword evidence="6" id="KW-1003">Cell membrane</keyword>
<evidence type="ECO:0000256" key="4">
    <source>
        <dbReference type="ARBA" id="ARBA00022989"/>
    </source>
</evidence>
<dbReference type="PANTHER" id="PTHR11706">
    <property type="entry name" value="SOLUTE CARRIER PROTEIN FAMILY 11 MEMBER"/>
    <property type="match status" value="1"/>
</dbReference>
<reference evidence="7 8" key="1">
    <citation type="submission" date="2020-07" db="EMBL/GenBank/DDBJ databases">
        <title>Draft genome sequence of four isobutane-metabolizing strains capable of cometabolically degrading diverse ether contaminants.</title>
        <authorList>
            <person name="Chen W."/>
            <person name="Faulkner N."/>
            <person name="Smith C."/>
            <person name="Hyman M."/>
        </authorList>
    </citation>
    <scope>NUCLEOTIDE SEQUENCE [LARGE SCALE GENOMIC DNA]</scope>
    <source>
        <strain evidence="7 8">2A</strain>
    </source>
</reference>
<gene>
    <name evidence="6" type="primary">mntH</name>
    <name evidence="7" type="ORF">HZU40_30705</name>
</gene>
<evidence type="ECO:0000256" key="5">
    <source>
        <dbReference type="ARBA" id="ARBA00023136"/>
    </source>
</evidence>
<dbReference type="GO" id="GO:0034755">
    <property type="term" value="P:iron ion transmembrane transport"/>
    <property type="evidence" value="ECO:0007669"/>
    <property type="project" value="TreeGrafter"/>
</dbReference>
<keyword evidence="4 6" id="KW-1133">Transmembrane helix</keyword>